<dbReference type="RefSeq" id="WP_185778395.1">
    <property type="nucleotide sequence ID" value="NZ_JACJUU010000001.1"/>
</dbReference>
<proteinExistence type="predicted"/>
<keyword evidence="3" id="KW-1185">Reference proteome</keyword>
<dbReference type="EMBL" id="JACJUU010000001">
    <property type="protein sequence ID" value="MBC2768557.1"/>
    <property type="molecule type" value="Genomic_DNA"/>
</dbReference>
<keyword evidence="1" id="KW-0175">Coiled coil</keyword>
<dbReference type="AlphaFoldDB" id="A0A842HJS8"/>
<gene>
    <name evidence="2" type="ORF">GTU67_01340</name>
</gene>
<feature type="coiled-coil region" evidence="1">
    <location>
        <begin position="27"/>
        <end position="54"/>
    </location>
</feature>
<protein>
    <submittedName>
        <fullName evidence="2">Uncharacterized protein</fullName>
    </submittedName>
</protein>
<organism evidence="2 3">
    <name type="scientific">Pusillimonas minor</name>
    <dbReference type="NCBI Taxonomy" id="2697024"/>
    <lineage>
        <taxon>Bacteria</taxon>
        <taxon>Pseudomonadati</taxon>
        <taxon>Pseudomonadota</taxon>
        <taxon>Betaproteobacteria</taxon>
        <taxon>Burkholderiales</taxon>
        <taxon>Alcaligenaceae</taxon>
        <taxon>Pusillimonas</taxon>
    </lineage>
</organism>
<accession>A0A842HJS8</accession>
<evidence type="ECO:0000256" key="1">
    <source>
        <dbReference type="SAM" id="Coils"/>
    </source>
</evidence>
<reference evidence="2 3" key="1">
    <citation type="submission" date="2020-08" db="EMBL/GenBank/DDBJ databases">
        <title>Paraeoetvoesia sp. YC-7-48 draft genome sequence.</title>
        <authorList>
            <person name="Yao L."/>
        </authorList>
    </citation>
    <scope>NUCLEOTIDE SEQUENCE [LARGE SCALE GENOMIC DNA]</scope>
    <source>
        <strain evidence="3">YC-7-48</strain>
    </source>
</reference>
<evidence type="ECO:0000313" key="3">
    <source>
        <dbReference type="Proteomes" id="UP000545386"/>
    </source>
</evidence>
<comment type="caution">
    <text evidence="2">The sequence shown here is derived from an EMBL/GenBank/DDBJ whole genome shotgun (WGS) entry which is preliminary data.</text>
</comment>
<sequence>MDPFTIAGLVAAIGGAFIQNQAQQSAAARQQRAIQDSLARQQELQRQAEQAALRKANEFSPDDRLEKQKAIEQQLTTEMLAPVQENAAVRAEAPSVQGDVSEDYSTARASSMAQQAKTAEALARIFGKIGSATQLRQNEAVGLGDTANQIGMLRNFSQGQQAADQAGIQAAGTPSGGAMLAGSILQGVGQVGMMGGFEGLGGAESSVWSGNGGWSGASAVPQTNNVGLSGKGSLGFNGKGGLGLRF</sequence>
<name>A0A842HJS8_9BURK</name>
<evidence type="ECO:0000313" key="2">
    <source>
        <dbReference type="EMBL" id="MBC2768557.1"/>
    </source>
</evidence>
<dbReference type="Proteomes" id="UP000545386">
    <property type="component" value="Unassembled WGS sequence"/>
</dbReference>